<comment type="caution">
    <text evidence="2">The sequence shown here is derived from an EMBL/GenBank/DDBJ whole genome shotgun (WGS) entry which is preliminary data.</text>
</comment>
<reference evidence="2 3" key="1">
    <citation type="journal article" date="2019" name="Int. J. Syst. Evol. Microbiol.">
        <title>The Global Catalogue of Microorganisms (GCM) 10K type strain sequencing project: providing services to taxonomists for standard genome sequencing and annotation.</title>
        <authorList>
            <consortium name="The Broad Institute Genomics Platform"/>
            <consortium name="The Broad Institute Genome Sequencing Center for Infectious Disease"/>
            <person name="Wu L."/>
            <person name="Ma J."/>
        </authorList>
    </citation>
    <scope>NUCLEOTIDE SEQUENCE [LARGE SCALE GENOMIC DNA]</scope>
    <source>
        <strain evidence="2 3">JCM 11444</strain>
    </source>
</reference>
<dbReference type="EMBL" id="BAAAID010000024">
    <property type="protein sequence ID" value="GAA0933364.1"/>
    <property type="molecule type" value="Genomic_DNA"/>
</dbReference>
<name>A0ABN1PUA5_9ACTN</name>
<keyword evidence="3" id="KW-1185">Reference proteome</keyword>
<feature type="region of interest" description="Disordered" evidence="1">
    <location>
        <begin position="63"/>
        <end position="88"/>
    </location>
</feature>
<sequence length="102" mass="10994">MVPSELLANARNALPHPVARAVRALQQAYTSKEKYEALLDAAETLAITVSVTAAALLQGRIESRSGNEGHGQGLGQNPAAVARRHRAWPGRRQRSVNLYLLA</sequence>
<proteinExistence type="predicted"/>
<evidence type="ECO:0000256" key="1">
    <source>
        <dbReference type="SAM" id="MobiDB-lite"/>
    </source>
</evidence>
<evidence type="ECO:0000313" key="2">
    <source>
        <dbReference type="EMBL" id="GAA0933364.1"/>
    </source>
</evidence>
<evidence type="ECO:0000313" key="3">
    <source>
        <dbReference type="Proteomes" id="UP001500418"/>
    </source>
</evidence>
<accession>A0ABN1PUA5</accession>
<dbReference type="Proteomes" id="UP001500418">
    <property type="component" value="Unassembled WGS sequence"/>
</dbReference>
<organism evidence="2 3">
    <name type="scientific">Streptomyces rhizosphaericus</name>
    <dbReference type="NCBI Taxonomy" id="114699"/>
    <lineage>
        <taxon>Bacteria</taxon>
        <taxon>Bacillati</taxon>
        <taxon>Actinomycetota</taxon>
        <taxon>Actinomycetes</taxon>
        <taxon>Kitasatosporales</taxon>
        <taxon>Streptomycetaceae</taxon>
        <taxon>Streptomyces</taxon>
        <taxon>Streptomyces violaceusniger group</taxon>
    </lineage>
</organism>
<protein>
    <submittedName>
        <fullName evidence="2">Uncharacterized protein</fullName>
    </submittedName>
</protein>
<gene>
    <name evidence="2" type="ORF">GCM10009575_040910</name>
</gene>